<dbReference type="EMBL" id="MRZV01001232">
    <property type="protein sequence ID" value="PIK39502.1"/>
    <property type="molecule type" value="Genomic_DNA"/>
</dbReference>
<name>A0A2G8JUS5_STIJA</name>
<organism evidence="2 3">
    <name type="scientific">Stichopus japonicus</name>
    <name type="common">Sea cucumber</name>
    <dbReference type="NCBI Taxonomy" id="307972"/>
    <lineage>
        <taxon>Eukaryota</taxon>
        <taxon>Metazoa</taxon>
        <taxon>Echinodermata</taxon>
        <taxon>Eleutherozoa</taxon>
        <taxon>Echinozoa</taxon>
        <taxon>Holothuroidea</taxon>
        <taxon>Aspidochirotacea</taxon>
        <taxon>Aspidochirotida</taxon>
        <taxon>Stichopodidae</taxon>
        <taxon>Apostichopus</taxon>
    </lineage>
</organism>
<dbReference type="Pfam" id="PF00078">
    <property type="entry name" value="RVT_1"/>
    <property type="match status" value="1"/>
</dbReference>
<dbReference type="OrthoDB" id="10060997at2759"/>
<dbReference type="InterPro" id="IPR000477">
    <property type="entry name" value="RT_dom"/>
</dbReference>
<sequence length="245" mass="27402">MKSAPKSCQLDPVPTSVIKQCIDVFVPYITNIVNTSLSSSCFPESQKIAYVRPLLKKAGLDREILKNYRPVSNLKFLGKTIERVVSSRINDHISDNLSDVFQSAYKQNHGTETALIRVNNDILTALDNGMITALVLLDLSAAFDTVDHDVLIFRLRNHLGLRDTALNWCKSYLSQRPQHICIGNAISDAVVLDYSSIISSIMFMLMTLRSTSHSNPVNTMLTHHSELWKIVYKKFGVGCSKTSLN</sequence>
<evidence type="ECO:0000313" key="3">
    <source>
        <dbReference type="Proteomes" id="UP000230750"/>
    </source>
</evidence>
<proteinExistence type="predicted"/>
<evidence type="ECO:0000259" key="1">
    <source>
        <dbReference type="Pfam" id="PF00078"/>
    </source>
</evidence>
<comment type="caution">
    <text evidence="2">The sequence shown here is derived from an EMBL/GenBank/DDBJ whole genome shotgun (WGS) entry which is preliminary data.</text>
</comment>
<reference evidence="2 3" key="1">
    <citation type="journal article" date="2017" name="PLoS Biol.">
        <title>The sea cucumber genome provides insights into morphological evolution and visceral regeneration.</title>
        <authorList>
            <person name="Zhang X."/>
            <person name="Sun L."/>
            <person name="Yuan J."/>
            <person name="Sun Y."/>
            <person name="Gao Y."/>
            <person name="Zhang L."/>
            <person name="Li S."/>
            <person name="Dai H."/>
            <person name="Hamel J.F."/>
            <person name="Liu C."/>
            <person name="Yu Y."/>
            <person name="Liu S."/>
            <person name="Lin W."/>
            <person name="Guo K."/>
            <person name="Jin S."/>
            <person name="Xu P."/>
            <person name="Storey K.B."/>
            <person name="Huan P."/>
            <person name="Zhang T."/>
            <person name="Zhou Y."/>
            <person name="Zhang J."/>
            <person name="Lin C."/>
            <person name="Li X."/>
            <person name="Xing L."/>
            <person name="Huo D."/>
            <person name="Sun M."/>
            <person name="Wang L."/>
            <person name="Mercier A."/>
            <person name="Li F."/>
            <person name="Yang H."/>
            <person name="Xiang J."/>
        </authorList>
    </citation>
    <scope>NUCLEOTIDE SEQUENCE [LARGE SCALE GENOMIC DNA]</scope>
    <source>
        <strain evidence="2">Shaxun</strain>
        <tissue evidence="2">Muscle</tissue>
    </source>
</reference>
<dbReference type="STRING" id="307972.A0A2G8JUS5"/>
<dbReference type="PANTHER" id="PTHR33332">
    <property type="entry name" value="REVERSE TRANSCRIPTASE DOMAIN-CONTAINING PROTEIN"/>
    <property type="match status" value="1"/>
</dbReference>
<dbReference type="AlphaFoldDB" id="A0A2G8JUS5"/>
<accession>A0A2G8JUS5</accession>
<dbReference type="Proteomes" id="UP000230750">
    <property type="component" value="Unassembled WGS sequence"/>
</dbReference>
<gene>
    <name evidence="2" type="ORF">BSL78_23656</name>
</gene>
<feature type="domain" description="Reverse transcriptase" evidence="1">
    <location>
        <begin position="57"/>
        <end position="179"/>
    </location>
</feature>
<protein>
    <recommendedName>
        <fullName evidence="1">Reverse transcriptase domain-containing protein</fullName>
    </recommendedName>
</protein>
<evidence type="ECO:0000313" key="2">
    <source>
        <dbReference type="EMBL" id="PIK39502.1"/>
    </source>
</evidence>
<keyword evidence="3" id="KW-1185">Reference proteome</keyword>